<gene>
    <name evidence="10" type="ORF">KP509_26G037300</name>
</gene>
<keyword evidence="1" id="KW-0479">Metal-binding</keyword>
<evidence type="ECO:0000256" key="4">
    <source>
        <dbReference type="ARBA" id="ARBA00023015"/>
    </source>
</evidence>
<keyword evidence="11" id="KW-1185">Reference proteome</keyword>
<dbReference type="OrthoDB" id="1927254at2759"/>
<dbReference type="EMBL" id="CM035431">
    <property type="protein sequence ID" value="KAH7296746.1"/>
    <property type="molecule type" value="Genomic_DNA"/>
</dbReference>
<feature type="compositionally biased region" description="Low complexity" evidence="8">
    <location>
        <begin position="76"/>
        <end position="92"/>
    </location>
</feature>
<evidence type="ECO:0000256" key="2">
    <source>
        <dbReference type="ARBA" id="ARBA00022771"/>
    </source>
</evidence>
<evidence type="ECO:0000256" key="7">
    <source>
        <dbReference type="ARBA" id="ARBA00023242"/>
    </source>
</evidence>
<comment type="caution">
    <text evidence="10">The sequence shown here is derived from an EMBL/GenBank/DDBJ whole genome shotgun (WGS) entry which is preliminary data.</text>
</comment>
<dbReference type="GO" id="GO:0003700">
    <property type="term" value="F:DNA-binding transcription factor activity"/>
    <property type="evidence" value="ECO:0007669"/>
    <property type="project" value="InterPro"/>
</dbReference>
<dbReference type="InterPro" id="IPR045174">
    <property type="entry name" value="Dof"/>
</dbReference>
<feature type="region of interest" description="Disordered" evidence="8">
    <location>
        <begin position="63"/>
        <end position="93"/>
    </location>
</feature>
<keyword evidence="3" id="KW-0862">Zinc</keyword>
<reference evidence="10" key="1">
    <citation type="submission" date="2021-08" db="EMBL/GenBank/DDBJ databases">
        <title>WGS assembly of Ceratopteris richardii.</title>
        <authorList>
            <person name="Marchant D.B."/>
            <person name="Chen G."/>
            <person name="Jenkins J."/>
            <person name="Shu S."/>
            <person name="Leebens-Mack J."/>
            <person name="Grimwood J."/>
            <person name="Schmutz J."/>
            <person name="Soltis P."/>
            <person name="Soltis D."/>
            <person name="Chen Z.-H."/>
        </authorList>
    </citation>
    <scope>NUCLEOTIDE SEQUENCE</scope>
    <source>
        <strain evidence="10">Whitten #5841</strain>
        <tissue evidence="10">Leaf</tissue>
    </source>
</reference>
<dbReference type="GO" id="GO:0008270">
    <property type="term" value="F:zinc ion binding"/>
    <property type="evidence" value="ECO:0007669"/>
    <property type="project" value="UniProtKB-KW"/>
</dbReference>
<protein>
    <recommendedName>
        <fullName evidence="9">Dof-type domain-containing protein</fullName>
    </recommendedName>
</protein>
<sequence length="277" mass="30402">MAAAEAKRPTRPHPQQAVKCPRCNSSETKFCYYNNYSTTQPRYFCKNCKRYWTDGGTLRNVPVGGGLRKNKRSKSKLAAASSSSSPPTSSLTQQNLCASIPSLNAAAADTYNFTAPQVSLQNPSCENSHGLSHTPGFLVFSPRFYEGENQTTIGLPGHAPVYQHELSYNHHFLSPPPVVLVDGVKQPDSALVNGADYLNGYTQSKDNEKSSSDGLQAAGFSHSHENNINNYPVNNFVNIHDWQQISEGLFGSTDGNYMFMQAAQPPQWSEFDTGSRP</sequence>
<dbReference type="PANTHER" id="PTHR31992">
    <property type="entry name" value="DOF ZINC FINGER PROTEIN DOF1.4-RELATED"/>
    <property type="match status" value="1"/>
</dbReference>
<dbReference type="InterPro" id="IPR003851">
    <property type="entry name" value="Znf_Dof"/>
</dbReference>
<name>A0A8T2RK30_CERRI</name>
<dbReference type="AlphaFoldDB" id="A0A8T2RK30"/>
<evidence type="ECO:0000313" key="10">
    <source>
        <dbReference type="EMBL" id="KAH7296746.1"/>
    </source>
</evidence>
<accession>A0A8T2RK30</accession>
<keyword evidence="7" id="KW-0539">Nucleus</keyword>
<evidence type="ECO:0000313" key="11">
    <source>
        <dbReference type="Proteomes" id="UP000825935"/>
    </source>
</evidence>
<dbReference type="PROSITE" id="PS50884">
    <property type="entry name" value="ZF_DOF_2"/>
    <property type="match status" value="1"/>
</dbReference>
<evidence type="ECO:0000256" key="8">
    <source>
        <dbReference type="SAM" id="MobiDB-lite"/>
    </source>
</evidence>
<keyword evidence="5" id="KW-0238">DNA-binding</keyword>
<dbReference type="PROSITE" id="PS01361">
    <property type="entry name" value="ZF_DOF_1"/>
    <property type="match status" value="1"/>
</dbReference>
<evidence type="ECO:0000256" key="1">
    <source>
        <dbReference type="ARBA" id="ARBA00022723"/>
    </source>
</evidence>
<organism evidence="10 11">
    <name type="scientific">Ceratopteris richardii</name>
    <name type="common">Triangle waterfern</name>
    <dbReference type="NCBI Taxonomy" id="49495"/>
    <lineage>
        <taxon>Eukaryota</taxon>
        <taxon>Viridiplantae</taxon>
        <taxon>Streptophyta</taxon>
        <taxon>Embryophyta</taxon>
        <taxon>Tracheophyta</taxon>
        <taxon>Polypodiopsida</taxon>
        <taxon>Polypodiidae</taxon>
        <taxon>Polypodiales</taxon>
        <taxon>Pteridineae</taxon>
        <taxon>Pteridaceae</taxon>
        <taxon>Parkerioideae</taxon>
        <taxon>Ceratopteris</taxon>
    </lineage>
</organism>
<keyword evidence="2" id="KW-0863">Zinc-finger</keyword>
<dbReference type="GO" id="GO:0003677">
    <property type="term" value="F:DNA binding"/>
    <property type="evidence" value="ECO:0007669"/>
    <property type="project" value="UniProtKB-KW"/>
</dbReference>
<evidence type="ECO:0000259" key="9">
    <source>
        <dbReference type="PROSITE" id="PS50884"/>
    </source>
</evidence>
<feature type="region of interest" description="Disordered" evidence="8">
    <location>
        <begin position="202"/>
        <end position="221"/>
    </location>
</feature>
<feature type="domain" description="Dof-type" evidence="9">
    <location>
        <begin position="18"/>
        <end position="72"/>
    </location>
</feature>
<proteinExistence type="predicted"/>
<evidence type="ECO:0000256" key="3">
    <source>
        <dbReference type="ARBA" id="ARBA00022833"/>
    </source>
</evidence>
<dbReference type="Pfam" id="PF02701">
    <property type="entry name" value="Zn_ribbon_Dof"/>
    <property type="match status" value="1"/>
</dbReference>
<dbReference type="Proteomes" id="UP000825935">
    <property type="component" value="Chromosome 26"/>
</dbReference>
<evidence type="ECO:0000256" key="5">
    <source>
        <dbReference type="ARBA" id="ARBA00023125"/>
    </source>
</evidence>
<evidence type="ECO:0000256" key="6">
    <source>
        <dbReference type="ARBA" id="ARBA00023163"/>
    </source>
</evidence>
<dbReference type="PANTHER" id="PTHR31992:SF141">
    <property type="entry name" value="DOF ZINC FINGER PROTEIN DOF1.4"/>
    <property type="match status" value="1"/>
</dbReference>
<keyword evidence="6" id="KW-0804">Transcription</keyword>
<keyword evidence="4" id="KW-0805">Transcription regulation</keyword>